<organism evidence="3 4">
    <name type="scientific">Streptomyces siamensis</name>
    <dbReference type="NCBI Taxonomy" id="1274986"/>
    <lineage>
        <taxon>Bacteria</taxon>
        <taxon>Bacillati</taxon>
        <taxon>Actinomycetota</taxon>
        <taxon>Actinomycetes</taxon>
        <taxon>Kitasatosporales</taxon>
        <taxon>Streptomycetaceae</taxon>
        <taxon>Streptomyces</taxon>
    </lineage>
</organism>
<reference evidence="4" key="1">
    <citation type="journal article" date="2019" name="Int. J. Syst. Evol. Microbiol.">
        <title>The Global Catalogue of Microorganisms (GCM) 10K type strain sequencing project: providing services to taxonomists for standard genome sequencing and annotation.</title>
        <authorList>
            <consortium name="The Broad Institute Genomics Platform"/>
            <consortium name="The Broad Institute Genome Sequencing Center for Infectious Disease"/>
            <person name="Wu L."/>
            <person name="Ma J."/>
        </authorList>
    </citation>
    <scope>NUCLEOTIDE SEQUENCE [LARGE SCALE GENOMIC DNA]</scope>
    <source>
        <strain evidence="4">JCM 18409</strain>
    </source>
</reference>
<evidence type="ECO:0000313" key="4">
    <source>
        <dbReference type="Proteomes" id="UP001501759"/>
    </source>
</evidence>
<evidence type="ECO:0000313" key="3">
    <source>
        <dbReference type="EMBL" id="GAA4998157.1"/>
    </source>
</evidence>
<feature type="compositionally biased region" description="Basic residues" evidence="1">
    <location>
        <begin position="73"/>
        <end position="82"/>
    </location>
</feature>
<comment type="caution">
    <text evidence="3">The sequence shown here is derived from an EMBL/GenBank/DDBJ whole genome shotgun (WGS) entry which is preliminary data.</text>
</comment>
<feature type="region of interest" description="Disordered" evidence="1">
    <location>
        <begin position="132"/>
        <end position="153"/>
    </location>
</feature>
<dbReference type="EMBL" id="BAABKB010000002">
    <property type="protein sequence ID" value="GAA4998157.1"/>
    <property type="molecule type" value="Genomic_DNA"/>
</dbReference>
<name>A0ABP9IHI5_9ACTN</name>
<gene>
    <name evidence="3" type="ORF">GCM10023335_09500</name>
</gene>
<keyword evidence="4" id="KW-1185">Reference proteome</keyword>
<evidence type="ECO:0000256" key="1">
    <source>
        <dbReference type="SAM" id="MobiDB-lite"/>
    </source>
</evidence>
<evidence type="ECO:0000256" key="2">
    <source>
        <dbReference type="SAM" id="Phobius"/>
    </source>
</evidence>
<protein>
    <submittedName>
        <fullName evidence="3">Uncharacterized protein</fullName>
    </submittedName>
</protein>
<keyword evidence="2" id="KW-1133">Transmembrane helix</keyword>
<feature type="transmembrane region" description="Helical" evidence="2">
    <location>
        <begin position="99"/>
        <end position="123"/>
    </location>
</feature>
<feature type="region of interest" description="Disordered" evidence="1">
    <location>
        <begin position="60"/>
        <end position="97"/>
    </location>
</feature>
<keyword evidence="2" id="KW-0812">Transmembrane</keyword>
<proteinExistence type="predicted"/>
<accession>A0ABP9IHI5</accession>
<keyword evidence="2" id="KW-0472">Membrane</keyword>
<dbReference type="RefSeq" id="WP_345641582.1">
    <property type="nucleotide sequence ID" value="NZ_BAABKB010000002.1"/>
</dbReference>
<dbReference type="Proteomes" id="UP001501759">
    <property type="component" value="Unassembled WGS sequence"/>
</dbReference>
<sequence length="260" mass="26862">MAEYEGVDALLAAITDEPLPEGARDDAEFMAEHRSAAADLTLLREQLGLIGDALADAGKVSETGGARAPGKAARSRRPRRTGNRGPAGGPGKRSRHPGALAVSLGTLAVAAVAAVVVGMSWLLAQGGGSALGGGSADSAKSDQRGSGEGSSLSAPGYLACARLVVEGRVTAVERVPGGGQDRVTMDVERSYKPAKGEDRVTFLMAEDSVPRLHEGEHALVAVRRHQESADQWTTGEKAIAEQRARILDALPASRGLPCEE</sequence>